<keyword evidence="1" id="KW-0472">Membrane</keyword>
<feature type="transmembrane region" description="Helical" evidence="1">
    <location>
        <begin position="47"/>
        <end position="65"/>
    </location>
</feature>
<gene>
    <name evidence="2" type="ORF">C1H87_05645</name>
</gene>
<keyword evidence="1" id="KW-1133">Transmembrane helix</keyword>
<name>A0A2K9PMD3_9FLAO</name>
<dbReference type="AlphaFoldDB" id="A0A2K9PMD3"/>
<dbReference type="KEGG" id="fek:C1H87_05645"/>
<proteinExistence type="predicted"/>
<sequence>MINKTIIIIENESILISLALSIILMVFGLWLGKVFLYKYKLKTFNDIRGFGVAIASILGGLYLLIDTLWSL</sequence>
<protein>
    <submittedName>
        <fullName evidence="2">Uncharacterized protein</fullName>
    </submittedName>
</protein>
<keyword evidence="3" id="KW-1185">Reference proteome</keyword>
<feature type="transmembrane region" description="Helical" evidence="1">
    <location>
        <begin position="14"/>
        <end position="35"/>
    </location>
</feature>
<organism evidence="2 3">
    <name type="scientific">Flavivirga eckloniae</name>
    <dbReference type="NCBI Taxonomy" id="1803846"/>
    <lineage>
        <taxon>Bacteria</taxon>
        <taxon>Pseudomonadati</taxon>
        <taxon>Bacteroidota</taxon>
        <taxon>Flavobacteriia</taxon>
        <taxon>Flavobacteriales</taxon>
        <taxon>Flavobacteriaceae</taxon>
        <taxon>Flavivirga</taxon>
    </lineage>
</organism>
<dbReference type="EMBL" id="CP025791">
    <property type="protein sequence ID" value="AUP78229.1"/>
    <property type="molecule type" value="Genomic_DNA"/>
</dbReference>
<dbReference type="Proteomes" id="UP000235826">
    <property type="component" value="Chromosome"/>
</dbReference>
<evidence type="ECO:0000256" key="1">
    <source>
        <dbReference type="SAM" id="Phobius"/>
    </source>
</evidence>
<evidence type="ECO:0000313" key="2">
    <source>
        <dbReference type="EMBL" id="AUP78229.1"/>
    </source>
</evidence>
<reference evidence="2 3" key="1">
    <citation type="submission" date="2018-01" db="EMBL/GenBank/DDBJ databases">
        <title>Complete genome sequence of Flavivirga eckloniae ECD14 isolated from seaweed Ecklonia cava.</title>
        <authorList>
            <person name="Lee J.H."/>
            <person name="Baik K.S."/>
            <person name="Seong C.N."/>
        </authorList>
    </citation>
    <scope>NUCLEOTIDE SEQUENCE [LARGE SCALE GENOMIC DNA]</scope>
    <source>
        <strain evidence="2 3">ECD14</strain>
    </source>
</reference>
<keyword evidence="1" id="KW-0812">Transmembrane</keyword>
<accession>A0A2K9PMD3</accession>
<evidence type="ECO:0000313" key="3">
    <source>
        <dbReference type="Proteomes" id="UP000235826"/>
    </source>
</evidence>